<dbReference type="SUPFAM" id="SSF52540">
    <property type="entry name" value="P-loop containing nucleoside triphosphate hydrolases"/>
    <property type="match status" value="1"/>
</dbReference>
<dbReference type="OrthoDB" id="10251412at2759"/>
<evidence type="ECO:0000313" key="8">
    <source>
        <dbReference type="EMBL" id="KAF3443174.1"/>
    </source>
</evidence>
<dbReference type="SMART" id="SM00382">
    <property type="entry name" value="AAA"/>
    <property type="match status" value="1"/>
</dbReference>
<dbReference type="EMBL" id="VOIH02000006">
    <property type="protein sequence ID" value="KAF3443174.1"/>
    <property type="molecule type" value="Genomic_DNA"/>
</dbReference>
<sequence length="457" mass="52532">MGPEWESCGLNRAQSYGSKLMNLVYPYVQITFHEYIGERFNRSEVYGAITTYLSACPASTAAKKLKADDIKHNKSLTLSMDYNEEITEEFQGAKLWWTSCKDASKSQSFSYFPASDEKRYYRLTFHRRYKDLIAGSYLNHVVQQGKNLAVRNRQLRLYTNGSSDNWYGKRSGWNHVVFEHPATFRTLAMDPKKKEEIINDLDKFRQGKDYYSKIGKAWKRGYLLYGPPGTGKSTMIAAMANYLEYDIYDLELTAVKDNTDLKKLLIDTSNKSIIVIEDIDCSLDLTGQREKKKEKKQEDEDEEKKDPVRKRAEGEEGKRVTFEAFKVLANNYLDIDSHPLFPKIECMLKETDITPADVAENLMPKSVTEDAETCLESLIEALKTAKEEARKKAEEEEEAKLKAEEEEAKLKAEEEEAKLKAEKEEKEEKKSEKSEKQDVKCNGNVSDEVKEENVVTA</sequence>
<dbReference type="GO" id="GO:0005524">
    <property type="term" value="F:ATP binding"/>
    <property type="evidence" value="ECO:0007669"/>
    <property type="project" value="InterPro"/>
</dbReference>
<dbReference type="Pfam" id="PF00004">
    <property type="entry name" value="AAA"/>
    <property type="match status" value="1"/>
</dbReference>
<proteinExistence type="inferred from homology"/>
<evidence type="ECO:0000259" key="7">
    <source>
        <dbReference type="SMART" id="SM00382"/>
    </source>
</evidence>
<name>A0A8K0GZZ8_9ROSA</name>
<accession>A0A8K0GZZ8</accession>
<keyword evidence="9" id="KW-1185">Reference proteome</keyword>
<dbReference type="PANTHER" id="PTHR23070">
    <property type="entry name" value="BCS1 AAA-TYPE ATPASE"/>
    <property type="match status" value="1"/>
</dbReference>
<dbReference type="GO" id="GO:0016887">
    <property type="term" value="F:ATP hydrolysis activity"/>
    <property type="evidence" value="ECO:0007669"/>
    <property type="project" value="InterPro"/>
</dbReference>
<evidence type="ECO:0000313" key="9">
    <source>
        <dbReference type="Proteomes" id="UP000796880"/>
    </source>
</evidence>
<dbReference type="Gene3D" id="6.10.280.40">
    <property type="match status" value="1"/>
</dbReference>
<evidence type="ECO:0000256" key="3">
    <source>
        <dbReference type="ARBA" id="ARBA00022801"/>
    </source>
</evidence>
<dbReference type="GO" id="GO:0006950">
    <property type="term" value="P:response to stress"/>
    <property type="evidence" value="ECO:0007669"/>
    <property type="project" value="UniProtKB-ARBA"/>
</dbReference>
<protein>
    <recommendedName>
        <fullName evidence="7">AAA+ ATPase domain-containing protein</fullName>
    </recommendedName>
</protein>
<evidence type="ECO:0000256" key="1">
    <source>
        <dbReference type="ARBA" id="ARBA00001946"/>
    </source>
</evidence>
<dbReference type="Pfam" id="PF14363">
    <property type="entry name" value="AAA_assoc"/>
    <property type="match status" value="1"/>
</dbReference>
<dbReference type="InterPro" id="IPR058017">
    <property type="entry name" value="At3g28540-like_C"/>
</dbReference>
<dbReference type="AlphaFoldDB" id="A0A8K0GZZ8"/>
<dbReference type="InterPro" id="IPR025753">
    <property type="entry name" value="AAA_N_dom"/>
</dbReference>
<gene>
    <name evidence="8" type="ORF">FNV43_RR12855</name>
</gene>
<dbReference type="InterPro" id="IPR027417">
    <property type="entry name" value="P-loop_NTPase"/>
</dbReference>
<dbReference type="Proteomes" id="UP000796880">
    <property type="component" value="Unassembled WGS sequence"/>
</dbReference>
<comment type="similarity">
    <text evidence="2">Belongs to the AAA ATPase family. BCS1 subfamily.</text>
</comment>
<dbReference type="InterPro" id="IPR050747">
    <property type="entry name" value="Mitochondrial_chaperone_BCS1"/>
</dbReference>
<reference evidence="8" key="1">
    <citation type="submission" date="2020-03" db="EMBL/GenBank/DDBJ databases">
        <title>A high-quality chromosome-level genome assembly of a woody plant with both climbing and erect habits, Rhamnella rubrinervis.</title>
        <authorList>
            <person name="Lu Z."/>
            <person name="Yang Y."/>
            <person name="Zhu X."/>
            <person name="Sun Y."/>
        </authorList>
    </citation>
    <scope>NUCLEOTIDE SEQUENCE</scope>
    <source>
        <strain evidence="8">BYM</strain>
        <tissue evidence="8">Leaf</tissue>
    </source>
</reference>
<evidence type="ECO:0000256" key="4">
    <source>
        <dbReference type="ARBA" id="ARBA00022842"/>
    </source>
</evidence>
<comment type="catalytic activity">
    <reaction evidence="5">
        <text>ATP + H2O = ADP + phosphate + H(+)</text>
        <dbReference type="Rhea" id="RHEA:13065"/>
        <dbReference type="ChEBI" id="CHEBI:15377"/>
        <dbReference type="ChEBI" id="CHEBI:15378"/>
        <dbReference type="ChEBI" id="CHEBI:30616"/>
        <dbReference type="ChEBI" id="CHEBI:43474"/>
        <dbReference type="ChEBI" id="CHEBI:456216"/>
    </reaction>
</comment>
<organism evidence="8 9">
    <name type="scientific">Rhamnella rubrinervis</name>
    <dbReference type="NCBI Taxonomy" id="2594499"/>
    <lineage>
        <taxon>Eukaryota</taxon>
        <taxon>Viridiplantae</taxon>
        <taxon>Streptophyta</taxon>
        <taxon>Embryophyta</taxon>
        <taxon>Tracheophyta</taxon>
        <taxon>Spermatophyta</taxon>
        <taxon>Magnoliopsida</taxon>
        <taxon>eudicotyledons</taxon>
        <taxon>Gunneridae</taxon>
        <taxon>Pentapetalae</taxon>
        <taxon>rosids</taxon>
        <taxon>fabids</taxon>
        <taxon>Rosales</taxon>
        <taxon>Rhamnaceae</taxon>
        <taxon>rhamnoid group</taxon>
        <taxon>Rhamneae</taxon>
        <taxon>Rhamnella</taxon>
    </lineage>
</organism>
<keyword evidence="3" id="KW-0378">Hydrolase</keyword>
<evidence type="ECO:0000256" key="5">
    <source>
        <dbReference type="ARBA" id="ARBA00049360"/>
    </source>
</evidence>
<dbReference type="InterPro" id="IPR003593">
    <property type="entry name" value="AAA+_ATPase"/>
</dbReference>
<feature type="domain" description="AAA+ ATPase" evidence="7">
    <location>
        <begin position="218"/>
        <end position="354"/>
    </location>
</feature>
<dbReference type="InterPro" id="IPR003959">
    <property type="entry name" value="ATPase_AAA_core"/>
</dbReference>
<feature type="region of interest" description="Disordered" evidence="6">
    <location>
        <begin position="288"/>
        <end position="313"/>
    </location>
</feature>
<comment type="caution">
    <text evidence="8">The sequence shown here is derived from an EMBL/GenBank/DDBJ whole genome shotgun (WGS) entry which is preliminary data.</text>
</comment>
<dbReference type="Gene3D" id="3.40.50.300">
    <property type="entry name" value="P-loop containing nucleotide triphosphate hydrolases"/>
    <property type="match status" value="1"/>
</dbReference>
<evidence type="ECO:0000256" key="2">
    <source>
        <dbReference type="ARBA" id="ARBA00007448"/>
    </source>
</evidence>
<feature type="compositionally biased region" description="Basic and acidic residues" evidence="6">
    <location>
        <begin position="388"/>
        <end position="439"/>
    </location>
</feature>
<feature type="compositionally biased region" description="Basic and acidic residues" evidence="6">
    <location>
        <begin position="447"/>
        <end position="457"/>
    </location>
</feature>
<comment type="cofactor">
    <cofactor evidence="1">
        <name>Mg(2+)</name>
        <dbReference type="ChEBI" id="CHEBI:18420"/>
    </cofactor>
</comment>
<keyword evidence="4" id="KW-0460">Magnesium</keyword>
<feature type="region of interest" description="Disordered" evidence="6">
    <location>
        <begin position="388"/>
        <end position="457"/>
    </location>
</feature>
<evidence type="ECO:0000256" key="6">
    <source>
        <dbReference type="SAM" id="MobiDB-lite"/>
    </source>
</evidence>
<dbReference type="Pfam" id="PF25568">
    <property type="entry name" value="AAA_lid_At3g28540"/>
    <property type="match status" value="1"/>
</dbReference>